<evidence type="ECO:0000256" key="4">
    <source>
        <dbReference type="ARBA" id="ARBA00004931"/>
    </source>
</evidence>
<evidence type="ECO:0000256" key="2">
    <source>
        <dbReference type="ARBA" id="ARBA00003109"/>
    </source>
</evidence>
<dbReference type="InterPro" id="IPR043131">
    <property type="entry name" value="BCAT-like_N"/>
</dbReference>
<dbReference type="GO" id="GO:0009082">
    <property type="term" value="P:branched-chain amino acid biosynthetic process"/>
    <property type="evidence" value="ECO:0007669"/>
    <property type="project" value="UniProtKB-KW"/>
</dbReference>
<evidence type="ECO:0000256" key="13">
    <source>
        <dbReference type="ARBA" id="ARBA00049229"/>
    </source>
</evidence>
<evidence type="ECO:0000256" key="5">
    <source>
        <dbReference type="ARBA" id="ARBA00005072"/>
    </source>
</evidence>
<evidence type="ECO:0000256" key="7">
    <source>
        <dbReference type="ARBA" id="ARBA00013053"/>
    </source>
</evidence>
<evidence type="ECO:0000256" key="11">
    <source>
        <dbReference type="ARBA" id="ARBA00048212"/>
    </source>
</evidence>
<dbReference type="SUPFAM" id="SSF56752">
    <property type="entry name" value="D-aminoacid aminotransferase-like PLP-dependent enzymes"/>
    <property type="match status" value="1"/>
</dbReference>
<comment type="cofactor">
    <cofactor evidence="1 15">
        <name>pyridoxal 5'-phosphate</name>
        <dbReference type="ChEBI" id="CHEBI:597326"/>
    </cofactor>
</comment>
<comment type="pathway">
    <text evidence="4">Amino-acid biosynthesis; L-valine biosynthesis; L-valine from pyruvate: step 4/4.</text>
</comment>
<dbReference type="InterPro" id="IPR001544">
    <property type="entry name" value="Aminotrans_IV"/>
</dbReference>
<comment type="pathway">
    <text evidence="3">Amino-acid biosynthesis; L-isoleucine biosynthesis; L-isoleucine from 2-oxobutanoate: step 4/4.</text>
</comment>
<evidence type="ECO:0000313" key="17">
    <source>
        <dbReference type="Proteomes" id="UP000256845"/>
    </source>
</evidence>
<comment type="catalytic activity">
    <reaction evidence="12">
        <text>L-isoleucine + 2-oxoglutarate = (S)-3-methyl-2-oxopentanoate + L-glutamate</text>
        <dbReference type="Rhea" id="RHEA:24801"/>
        <dbReference type="ChEBI" id="CHEBI:16810"/>
        <dbReference type="ChEBI" id="CHEBI:29985"/>
        <dbReference type="ChEBI" id="CHEBI:35146"/>
        <dbReference type="ChEBI" id="CHEBI:58045"/>
        <dbReference type="EC" id="2.6.1.42"/>
    </reaction>
</comment>
<evidence type="ECO:0000256" key="10">
    <source>
        <dbReference type="ARBA" id="ARBA00023304"/>
    </source>
</evidence>
<dbReference type="PANTHER" id="PTHR42743">
    <property type="entry name" value="AMINO-ACID AMINOTRANSFERASE"/>
    <property type="match status" value="1"/>
</dbReference>
<protein>
    <recommendedName>
        <fullName evidence="8">Probable branched-chain-amino-acid aminotransferase</fullName>
        <ecNumber evidence="7">2.6.1.42</ecNumber>
    </recommendedName>
</protein>
<dbReference type="GO" id="GO:0004084">
    <property type="term" value="F:branched-chain-amino-acid transaminase activity"/>
    <property type="evidence" value="ECO:0007669"/>
    <property type="project" value="UniProtKB-EC"/>
</dbReference>
<evidence type="ECO:0000256" key="6">
    <source>
        <dbReference type="ARBA" id="ARBA00009320"/>
    </source>
</evidence>
<evidence type="ECO:0000256" key="15">
    <source>
        <dbReference type="RuleBase" id="RU004516"/>
    </source>
</evidence>
<dbReference type="PROSITE" id="PS00770">
    <property type="entry name" value="AA_TRANSFER_CLASS_4"/>
    <property type="match status" value="1"/>
</dbReference>
<dbReference type="AlphaFoldDB" id="A0A3D9HXX4"/>
<keyword evidence="10" id="KW-0028">Amino-acid biosynthesis</keyword>
<accession>A0A3D9HXX4</accession>
<comment type="catalytic activity">
    <reaction evidence="13">
        <text>L-leucine + 2-oxoglutarate = 4-methyl-2-oxopentanoate + L-glutamate</text>
        <dbReference type="Rhea" id="RHEA:18321"/>
        <dbReference type="ChEBI" id="CHEBI:16810"/>
        <dbReference type="ChEBI" id="CHEBI:17865"/>
        <dbReference type="ChEBI" id="CHEBI:29985"/>
        <dbReference type="ChEBI" id="CHEBI:57427"/>
        <dbReference type="EC" id="2.6.1.42"/>
    </reaction>
</comment>
<keyword evidence="16" id="KW-0808">Transferase</keyword>
<dbReference type="EMBL" id="QRDW01000001">
    <property type="protein sequence ID" value="RED54353.1"/>
    <property type="molecule type" value="Genomic_DNA"/>
</dbReference>
<evidence type="ECO:0000256" key="8">
    <source>
        <dbReference type="ARBA" id="ARBA00014472"/>
    </source>
</evidence>
<dbReference type="GO" id="GO:0005829">
    <property type="term" value="C:cytosol"/>
    <property type="evidence" value="ECO:0007669"/>
    <property type="project" value="TreeGrafter"/>
</dbReference>
<name>A0A3D9HXX4_9PROT</name>
<dbReference type="EC" id="2.6.1.42" evidence="7"/>
<comment type="function">
    <text evidence="2">Acts on leucine, isoleucine and valine.</text>
</comment>
<reference evidence="16 17" key="1">
    <citation type="submission" date="2018-07" db="EMBL/GenBank/DDBJ databases">
        <title>Genomic Encyclopedia of Type Strains, Phase III (KMG-III): the genomes of soil and plant-associated and newly described type strains.</title>
        <authorList>
            <person name="Whitman W."/>
        </authorList>
    </citation>
    <scope>NUCLEOTIDE SEQUENCE [LARGE SCALE GENOMIC DNA]</scope>
    <source>
        <strain evidence="16 17">CECT 8488</strain>
    </source>
</reference>
<dbReference type="OrthoDB" id="21319at2"/>
<comment type="similarity">
    <text evidence="6 14">Belongs to the class-IV pyridoxal-phosphate-dependent aminotransferase family.</text>
</comment>
<dbReference type="Gene3D" id="3.30.470.10">
    <property type="match status" value="1"/>
</dbReference>
<comment type="pathway">
    <text evidence="5">Amino-acid biosynthesis; L-leucine biosynthesis; L-leucine from 3-methyl-2-oxobutanoate: step 4/4.</text>
</comment>
<dbReference type="GO" id="GO:0008652">
    <property type="term" value="P:amino acid biosynthetic process"/>
    <property type="evidence" value="ECO:0007669"/>
    <property type="project" value="UniProtKB-ARBA"/>
</dbReference>
<dbReference type="FunFam" id="3.20.10.10:FF:000002">
    <property type="entry name" value="D-alanine aminotransferase"/>
    <property type="match status" value="1"/>
</dbReference>
<dbReference type="NCBIfam" id="NF009896">
    <property type="entry name" value="PRK13356.1"/>
    <property type="match status" value="1"/>
</dbReference>
<keyword evidence="17" id="KW-1185">Reference proteome</keyword>
<dbReference type="InterPro" id="IPR018300">
    <property type="entry name" value="Aminotrans_IV_CS"/>
</dbReference>
<dbReference type="PANTHER" id="PTHR42743:SF11">
    <property type="entry name" value="AMINODEOXYCHORISMATE LYASE"/>
    <property type="match status" value="1"/>
</dbReference>
<dbReference type="InterPro" id="IPR036038">
    <property type="entry name" value="Aminotransferase-like"/>
</dbReference>
<evidence type="ECO:0000313" key="16">
    <source>
        <dbReference type="EMBL" id="RED54353.1"/>
    </source>
</evidence>
<keyword evidence="16" id="KW-0032">Aminotransferase</keyword>
<comment type="catalytic activity">
    <reaction evidence="11">
        <text>L-valine + 2-oxoglutarate = 3-methyl-2-oxobutanoate + L-glutamate</text>
        <dbReference type="Rhea" id="RHEA:24813"/>
        <dbReference type="ChEBI" id="CHEBI:11851"/>
        <dbReference type="ChEBI" id="CHEBI:16810"/>
        <dbReference type="ChEBI" id="CHEBI:29985"/>
        <dbReference type="ChEBI" id="CHEBI:57762"/>
        <dbReference type="EC" id="2.6.1.42"/>
    </reaction>
</comment>
<dbReference type="Gene3D" id="3.20.10.10">
    <property type="entry name" value="D-amino Acid Aminotransferase, subunit A, domain 2"/>
    <property type="match status" value="1"/>
</dbReference>
<evidence type="ECO:0000256" key="9">
    <source>
        <dbReference type="ARBA" id="ARBA00022898"/>
    </source>
</evidence>
<proteinExistence type="inferred from homology"/>
<gene>
    <name evidence="16" type="ORF">DFP90_1011156</name>
</gene>
<keyword evidence="9 15" id="KW-0663">Pyridoxal phosphate</keyword>
<evidence type="ECO:0000256" key="14">
    <source>
        <dbReference type="RuleBase" id="RU004106"/>
    </source>
</evidence>
<dbReference type="Pfam" id="PF01063">
    <property type="entry name" value="Aminotran_4"/>
    <property type="match status" value="1"/>
</dbReference>
<dbReference type="RefSeq" id="WP_115935417.1">
    <property type="nucleotide sequence ID" value="NZ_QRDW01000001.1"/>
</dbReference>
<sequence length="279" mass="30387">MSSVVWNDGAWRDGAEPLLSVNANGVWLASSVFDGARAFENVAPDLDLHCQRLNRSAAVLGLKPLMSAGEIFDLAWEGIKKYPSGAELYIKPLYWAESGFVAPDPDSTRFALSISEAPLPTAAGFSACLSSYRRPSPEVAPTQAKASCLYPNAGRALQEAQAAGYDNAVMLDPIGFVAEFATANIFMVKDGVVSTPVPNGCFLNGITRQRVIALLRGRDIEVQERQITPEELEQADEIFNTGNYSKVMPVIRYQSRDLQPGPVAALARELYWEFAHKTS</sequence>
<comment type="caution">
    <text evidence="16">The sequence shown here is derived from an EMBL/GenBank/DDBJ whole genome shotgun (WGS) entry which is preliminary data.</text>
</comment>
<organism evidence="16 17">
    <name type="scientific">Aestuariispira insulae</name>
    <dbReference type="NCBI Taxonomy" id="1461337"/>
    <lineage>
        <taxon>Bacteria</taxon>
        <taxon>Pseudomonadati</taxon>
        <taxon>Pseudomonadota</taxon>
        <taxon>Alphaproteobacteria</taxon>
        <taxon>Rhodospirillales</taxon>
        <taxon>Kiloniellaceae</taxon>
        <taxon>Aestuariispira</taxon>
    </lineage>
</organism>
<evidence type="ECO:0000256" key="1">
    <source>
        <dbReference type="ARBA" id="ARBA00001933"/>
    </source>
</evidence>
<dbReference type="InterPro" id="IPR050571">
    <property type="entry name" value="Class-IV_PLP-Dep_Aminotrnsfr"/>
</dbReference>
<evidence type="ECO:0000256" key="12">
    <source>
        <dbReference type="ARBA" id="ARBA00048798"/>
    </source>
</evidence>
<keyword evidence="10" id="KW-0100">Branched-chain amino acid biosynthesis</keyword>
<dbReference type="Proteomes" id="UP000256845">
    <property type="component" value="Unassembled WGS sequence"/>
</dbReference>
<evidence type="ECO:0000256" key="3">
    <source>
        <dbReference type="ARBA" id="ARBA00004824"/>
    </source>
</evidence>
<dbReference type="InterPro" id="IPR043132">
    <property type="entry name" value="BCAT-like_C"/>
</dbReference>